<comment type="subcellular location">
    <subcellularLocation>
        <location evidence="1">Nucleus</location>
    </subcellularLocation>
</comment>
<evidence type="ECO:0000313" key="9">
    <source>
        <dbReference type="Proteomes" id="UP000696485"/>
    </source>
</evidence>
<feature type="compositionally biased region" description="Basic and acidic residues" evidence="6">
    <location>
        <begin position="176"/>
        <end position="200"/>
    </location>
</feature>
<dbReference type="InterPro" id="IPR038491">
    <property type="entry name" value="Velvet_dom_sf"/>
</dbReference>
<comment type="caution">
    <text evidence="8">The sequence shown here is derived from an EMBL/GenBank/DDBJ whole genome shotgun (WGS) entry which is preliminary data.</text>
</comment>
<sequence>MVKHESVTEEGVRECKKEDRMQRINDEEMSSPSQAHHPRVPKVDSSTTSGSTSKRTIKVAPEDRIPRRTATIKIVQQPLHARMCGFGEKDRRPVDPPPIVQLVIDNGESPPDPDYNLFKLPQKKKLSAAAKRKKALAMGATSSSSGKAARSTRRSSETKTSRKHSESDDDEEGSNESDHDDHDSESEHCGSDSEDEERKGSSRHAKAAAAAATAMDTDIPRWEDFYENRDTGAIPLALDPLFVLHCSLWSHDGSEVRNMVATPSGSVSSSGAASHRREKASAAMAGASPMPPKLTRILMGSVVVSPILLFSEKGEQGWYFSFPDLSIRTEGVYTLKFSLLRLGSFDFMSPAEHDEDSSPVIAEATSEPFTVFSAKKFPGMTAFARQGLKIPIRNDLRVRKNADKD</sequence>
<evidence type="ECO:0000256" key="1">
    <source>
        <dbReference type="ARBA" id="ARBA00004123"/>
    </source>
</evidence>
<reference evidence="8" key="1">
    <citation type="journal article" date="2020" name="Fungal Divers.">
        <title>Resolving the Mortierellaceae phylogeny through synthesis of multi-gene phylogenetics and phylogenomics.</title>
        <authorList>
            <person name="Vandepol N."/>
            <person name="Liber J."/>
            <person name="Desiro A."/>
            <person name="Na H."/>
            <person name="Kennedy M."/>
            <person name="Barry K."/>
            <person name="Grigoriev I.V."/>
            <person name="Miller A.N."/>
            <person name="O'Donnell K."/>
            <person name="Stajich J.E."/>
            <person name="Bonito G."/>
        </authorList>
    </citation>
    <scope>NUCLEOTIDE SEQUENCE</scope>
    <source>
        <strain evidence="8">NVP1</strain>
    </source>
</reference>
<dbReference type="EMBL" id="JAAAUY010000556">
    <property type="protein sequence ID" value="KAF9328528.1"/>
    <property type="molecule type" value="Genomic_DNA"/>
</dbReference>
<organism evidence="8 9">
    <name type="scientific">Podila minutissima</name>
    <dbReference type="NCBI Taxonomy" id="64525"/>
    <lineage>
        <taxon>Eukaryota</taxon>
        <taxon>Fungi</taxon>
        <taxon>Fungi incertae sedis</taxon>
        <taxon>Mucoromycota</taxon>
        <taxon>Mortierellomycotina</taxon>
        <taxon>Mortierellomycetes</taxon>
        <taxon>Mortierellales</taxon>
        <taxon>Mortierellaceae</taxon>
        <taxon>Podila</taxon>
    </lineage>
</organism>
<keyword evidence="4" id="KW-0804">Transcription</keyword>
<dbReference type="PANTHER" id="PTHR33572:SF17">
    <property type="entry name" value="SEXUAL DEVELOPMENT REGULATOR VELC"/>
    <property type="match status" value="1"/>
</dbReference>
<accession>A0A9P5SK92</accession>
<keyword evidence="5" id="KW-0539">Nucleus</keyword>
<gene>
    <name evidence="8" type="ORF">BG006_008301</name>
</gene>
<keyword evidence="9" id="KW-1185">Reference proteome</keyword>
<evidence type="ECO:0000256" key="5">
    <source>
        <dbReference type="ARBA" id="ARBA00023242"/>
    </source>
</evidence>
<feature type="compositionally biased region" description="Basic residues" evidence="6">
    <location>
        <begin position="121"/>
        <end position="135"/>
    </location>
</feature>
<dbReference type="Proteomes" id="UP000696485">
    <property type="component" value="Unassembled WGS sequence"/>
</dbReference>
<proteinExistence type="predicted"/>
<feature type="region of interest" description="Disordered" evidence="6">
    <location>
        <begin position="262"/>
        <end position="287"/>
    </location>
</feature>
<evidence type="ECO:0000256" key="4">
    <source>
        <dbReference type="ARBA" id="ARBA00023163"/>
    </source>
</evidence>
<keyword evidence="3" id="KW-0805">Transcription regulation</keyword>
<dbReference type="AlphaFoldDB" id="A0A9P5SK92"/>
<dbReference type="GO" id="GO:0030435">
    <property type="term" value="P:sporulation resulting in formation of a cellular spore"/>
    <property type="evidence" value="ECO:0007669"/>
    <property type="project" value="UniProtKB-KW"/>
</dbReference>
<evidence type="ECO:0000313" key="8">
    <source>
        <dbReference type="EMBL" id="KAF9328528.1"/>
    </source>
</evidence>
<protein>
    <recommendedName>
        <fullName evidence="7">Velvet domain-containing protein</fullName>
    </recommendedName>
</protein>
<dbReference type="Gene3D" id="2.60.40.3960">
    <property type="entry name" value="Velvet domain"/>
    <property type="match status" value="2"/>
</dbReference>
<name>A0A9P5SK92_9FUNG</name>
<feature type="region of interest" description="Disordered" evidence="6">
    <location>
        <begin position="1"/>
        <end position="65"/>
    </location>
</feature>
<evidence type="ECO:0000256" key="2">
    <source>
        <dbReference type="ARBA" id="ARBA00022969"/>
    </source>
</evidence>
<feature type="compositionally biased region" description="Low complexity" evidence="6">
    <location>
        <begin position="264"/>
        <end position="273"/>
    </location>
</feature>
<evidence type="ECO:0000259" key="7">
    <source>
        <dbReference type="PROSITE" id="PS51821"/>
    </source>
</evidence>
<evidence type="ECO:0000256" key="6">
    <source>
        <dbReference type="SAM" id="MobiDB-lite"/>
    </source>
</evidence>
<dbReference type="PROSITE" id="PS51821">
    <property type="entry name" value="VELVET"/>
    <property type="match status" value="1"/>
</dbReference>
<dbReference type="InterPro" id="IPR021740">
    <property type="entry name" value="Velvet"/>
</dbReference>
<feature type="compositionally biased region" description="Basic and acidic residues" evidence="6">
    <location>
        <begin position="1"/>
        <end position="26"/>
    </location>
</feature>
<dbReference type="InterPro" id="IPR037525">
    <property type="entry name" value="Velvet_dom"/>
</dbReference>
<feature type="region of interest" description="Disordered" evidence="6">
    <location>
        <begin position="86"/>
        <end position="214"/>
    </location>
</feature>
<evidence type="ECO:0000256" key="3">
    <source>
        <dbReference type="ARBA" id="ARBA00023015"/>
    </source>
</evidence>
<feature type="compositionally biased region" description="Basic and acidic residues" evidence="6">
    <location>
        <begin position="154"/>
        <end position="166"/>
    </location>
</feature>
<feature type="domain" description="Velvet" evidence="7">
    <location>
        <begin position="63"/>
        <end position="401"/>
    </location>
</feature>
<dbReference type="GO" id="GO:0005634">
    <property type="term" value="C:nucleus"/>
    <property type="evidence" value="ECO:0007669"/>
    <property type="project" value="UniProtKB-SubCell"/>
</dbReference>
<dbReference type="PANTHER" id="PTHR33572">
    <property type="entry name" value="SPORE DEVELOPMENT REGULATOR VOSA"/>
    <property type="match status" value="1"/>
</dbReference>
<keyword evidence="2" id="KW-0749">Sporulation</keyword>
<dbReference type="Pfam" id="PF11754">
    <property type="entry name" value="Velvet"/>
    <property type="match status" value="2"/>
</dbReference>